<gene>
    <name evidence="3" type="ORF">ACFPJ6_10900</name>
</gene>
<evidence type="ECO:0000259" key="2">
    <source>
        <dbReference type="Pfam" id="PF00724"/>
    </source>
</evidence>
<feature type="region of interest" description="Disordered" evidence="1">
    <location>
        <begin position="342"/>
        <end position="364"/>
    </location>
</feature>
<feature type="domain" description="NADH:flavin oxidoreductase/NADH oxidase N-terminal" evidence="2">
    <location>
        <begin position="17"/>
        <end position="344"/>
    </location>
</feature>
<protein>
    <submittedName>
        <fullName evidence="3">Alkene reductase</fullName>
    </submittedName>
</protein>
<dbReference type="Gene3D" id="3.20.20.70">
    <property type="entry name" value="Aldolase class I"/>
    <property type="match status" value="1"/>
</dbReference>
<evidence type="ECO:0000256" key="1">
    <source>
        <dbReference type="SAM" id="MobiDB-lite"/>
    </source>
</evidence>
<dbReference type="Pfam" id="PF00724">
    <property type="entry name" value="Oxidored_FMN"/>
    <property type="match status" value="1"/>
</dbReference>
<dbReference type="SUPFAM" id="SSF51395">
    <property type="entry name" value="FMN-linked oxidoreductases"/>
    <property type="match status" value="1"/>
</dbReference>
<organism evidence="3 4">
    <name type="scientific">Aquipuribacter nitratireducens</name>
    <dbReference type="NCBI Taxonomy" id="650104"/>
    <lineage>
        <taxon>Bacteria</taxon>
        <taxon>Bacillati</taxon>
        <taxon>Actinomycetota</taxon>
        <taxon>Actinomycetes</taxon>
        <taxon>Micrococcales</taxon>
        <taxon>Intrasporangiaceae</taxon>
        <taxon>Aquipuribacter</taxon>
    </lineage>
</organism>
<evidence type="ECO:0000313" key="4">
    <source>
        <dbReference type="Proteomes" id="UP001596122"/>
    </source>
</evidence>
<evidence type="ECO:0000313" key="3">
    <source>
        <dbReference type="EMBL" id="MFC5381300.1"/>
    </source>
</evidence>
<accession>A0ABW0GQ09</accession>
<name>A0ABW0GQ09_9MICO</name>
<dbReference type="InterPro" id="IPR001155">
    <property type="entry name" value="OxRdtase_FMN_N"/>
</dbReference>
<dbReference type="Proteomes" id="UP001596122">
    <property type="component" value="Unassembled WGS sequence"/>
</dbReference>
<dbReference type="RefSeq" id="WP_340269192.1">
    <property type="nucleotide sequence ID" value="NZ_JBBEOG010000004.1"/>
</dbReference>
<comment type="caution">
    <text evidence="3">The sequence shown here is derived from an EMBL/GenBank/DDBJ whole genome shotgun (WGS) entry which is preliminary data.</text>
</comment>
<sequence length="372" mass="39285">MTDTKDTNDTNDTAAALLRPVDLGALALPNRLVMAPLTRTRTGEARRPGPLNVEYYRQRAGAGLVVSEGVAISREAVGYVGTPGLWREDQVDGWRTVTDAVHDAGGRVVAQLWHVGRISHTSFHDGHPPVSSTARPAEARSYTAAGFEATSTPRALRTDELPRVVDDYRRAAAAAREAGFDGVEVHAANGYLLEQFLAGAVNDRTDAYGGGVAARARLLAEVLDATTDGVGAADRVGVRLSLGNGTAGTHDEDPAGVLAYVGALLEERGLAYAHYVEPVTPAGRRVDLTQALRSTWRGPLVLAQGFTPATAAQVVDEGRADAVALGRAFIANPDLVERVRRGAPLTEPDPSTFYGTGPRGYTDYPALEDAAA</sequence>
<keyword evidence="4" id="KW-1185">Reference proteome</keyword>
<dbReference type="PANTHER" id="PTHR22893:SF91">
    <property type="entry name" value="NADPH DEHYDROGENASE 2-RELATED"/>
    <property type="match status" value="1"/>
</dbReference>
<dbReference type="InterPro" id="IPR045247">
    <property type="entry name" value="Oye-like"/>
</dbReference>
<dbReference type="CDD" id="cd02933">
    <property type="entry name" value="OYE_like_FMN"/>
    <property type="match status" value="1"/>
</dbReference>
<proteinExistence type="predicted"/>
<dbReference type="PANTHER" id="PTHR22893">
    <property type="entry name" value="NADH OXIDOREDUCTASE-RELATED"/>
    <property type="match status" value="1"/>
</dbReference>
<reference evidence="4" key="1">
    <citation type="journal article" date="2019" name="Int. J. Syst. Evol. Microbiol.">
        <title>The Global Catalogue of Microorganisms (GCM) 10K type strain sequencing project: providing services to taxonomists for standard genome sequencing and annotation.</title>
        <authorList>
            <consortium name="The Broad Institute Genomics Platform"/>
            <consortium name="The Broad Institute Genome Sequencing Center for Infectious Disease"/>
            <person name="Wu L."/>
            <person name="Ma J."/>
        </authorList>
    </citation>
    <scope>NUCLEOTIDE SEQUENCE [LARGE SCALE GENOMIC DNA]</scope>
    <source>
        <strain evidence="4">CCUG 43114</strain>
    </source>
</reference>
<dbReference type="EMBL" id="JBHSLD010000009">
    <property type="protein sequence ID" value="MFC5381300.1"/>
    <property type="molecule type" value="Genomic_DNA"/>
</dbReference>
<dbReference type="InterPro" id="IPR013785">
    <property type="entry name" value="Aldolase_TIM"/>
</dbReference>